<protein>
    <submittedName>
        <fullName evidence="2">SdpI family protein</fullName>
    </submittedName>
</protein>
<dbReference type="EMBL" id="JAODYY010000019">
    <property type="protein sequence ID" value="MDH0126919.1"/>
    <property type="molecule type" value="Genomic_DNA"/>
</dbReference>
<gene>
    <name evidence="2" type="ORF">N7376_23395</name>
</gene>
<dbReference type="Proteomes" id="UP001158087">
    <property type="component" value="Unassembled WGS sequence"/>
</dbReference>
<keyword evidence="1" id="KW-0472">Membrane</keyword>
<organism evidence="2 3">
    <name type="scientific">Brucella intermedia GD04153</name>
    <dbReference type="NCBI Taxonomy" id="2975438"/>
    <lineage>
        <taxon>Bacteria</taxon>
        <taxon>Pseudomonadati</taxon>
        <taxon>Pseudomonadota</taxon>
        <taxon>Alphaproteobacteria</taxon>
        <taxon>Hyphomicrobiales</taxon>
        <taxon>Brucellaceae</taxon>
        <taxon>Brucella/Ochrobactrum group</taxon>
        <taxon>Brucella</taxon>
    </lineage>
</organism>
<dbReference type="InterPro" id="IPR025962">
    <property type="entry name" value="SdpI/YhfL"/>
</dbReference>
<evidence type="ECO:0000313" key="2">
    <source>
        <dbReference type="EMBL" id="MDH0126919.1"/>
    </source>
</evidence>
<proteinExistence type="predicted"/>
<comment type="caution">
    <text evidence="2">The sequence shown here is derived from an EMBL/GenBank/DDBJ whole genome shotgun (WGS) entry which is preliminary data.</text>
</comment>
<sequence>MKTSEENVRGYKQVAWVRFIPLLFAVVGMPLVLKMVPPNPFYGVRTETTLASASVWYKANFWAGLVAVVLGLFAAGANAAIHRSASIPDNMKMLMTVSATVVVAGAMAVAGIIAS</sequence>
<keyword evidence="1" id="KW-1133">Transmembrane helix</keyword>
<name>A0AA42H4D4_9HYPH</name>
<feature type="transmembrane region" description="Helical" evidence="1">
    <location>
        <begin position="93"/>
        <end position="114"/>
    </location>
</feature>
<keyword evidence="1" id="KW-0812">Transmembrane</keyword>
<feature type="transmembrane region" description="Helical" evidence="1">
    <location>
        <begin position="15"/>
        <end position="33"/>
    </location>
</feature>
<dbReference type="Pfam" id="PF13630">
    <property type="entry name" value="SdpI"/>
    <property type="match status" value="1"/>
</dbReference>
<reference evidence="2" key="1">
    <citation type="submission" date="2022-09" db="EMBL/GenBank/DDBJ databases">
        <title>Intensive care unit water sources are persistently colonized with multi-drug resistant bacteria and are the site of extensive horizontal gene transfer of antibiotic resistance genes.</title>
        <authorList>
            <person name="Diorio-Toth L."/>
        </authorList>
    </citation>
    <scope>NUCLEOTIDE SEQUENCE</scope>
    <source>
        <strain evidence="2">GD04153</strain>
    </source>
</reference>
<evidence type="ECO:0000313" key="3">
    <source>
        <dbReference type="Proteomes" id="UP001158087"/>
    </source>
</evidence>
<accession>A0AA42H4D4</accession>
<feature type="transmembrane region" description="Helical" evidence="1">
    <location>
        <begin position="61"/>
        <end position="81"/>
    </location>
</feature>
<evidence type="ECO:0000256" key="1">
    <source>
        <dbReference type="SAM" id="Phobius"/>
    </source>
</evidence>
<dbReference type="AlphaFoldDB" id="A0AA42H4D4"/>